<dbReference type="Proteomes" id="UP001593833">
    <property type="component" value="Unassembled WGS sequence"/>
</dbReference>
<dbReference type="InterPro" id="IPR058038">
    <property type="entry name" value="BREX_BrxC_wHTH"/>
</dbReference>
<reference evidence="4 5" key="1">
    <citation type="submission" date="2024-09" db="EMBL/GenBank/DDBJ databases">
        <authorList>
            <person name="D'Angelo T."/>
        </authorList>
    </citation>
    <scope>NUCLEOTIDE SEQUENCE [LARGE SCALE GENOMIC DNA]</scope>
    <source>
        <strain evidence="4">SAG AM-320-E07</strain>
    </source>
</reference>
<gene>
    <name evidence="4" type="primary">brxC</name>
    <name evidence="4" type="ORF">ACFL6M_06300</name>
</gene>
<organism evidence="4 5">
    <name type="scientific">Eiseniibacteriota bacterium</name>
    <dbReference type="NCBI Taxonomy" id="2212470"/>
    <lineage>
        <taxon>Bacteria</taxon>
        <taxon>Candidatus Eiseniibacteriota</taxon>
    </lineage>
</organism>
<protein>
    <submittedName>
        <fullName evidence="4">BREX system P-loop protein BrxC</fullName>
    </submittedName>
</protein>
<dbReference type="InterPro" id="IPR058036">
    <property type="entry name" value="BREX_BrxC_4th"/>
</dbReference>
<feature type="domain" description="Probable ATP-binding protein BrxC 4th six-stranded beta-sheet" evidence="3">
    <location>
        <begin position="565"/>
        <end position="742"/>
    </location>
</feature>
<dbReference type="InterPro" id="IPR027417">
    <property type="entry name" value="P-loop_NTPase"/>
</dbReference>
<feature type="domain" description="Probable ATP-binding protein BrxC winged helix-turn-helix" evidence="1">
    <location>
        <begin position="751"/>
        <end position="875"/>
    </location>
</feature>
<evidence type="ECO:0000259" key="2">
    <source>
        <dbReference type="Pfam" id="PF25792"/>
    </source>
</evidence>
<accession>A0ABV6YLJ0</accession>
<dbReference type="InterPro" id="IPR058037">
    <property type="entry name" value="BREX_BrxC_helical"/>
</dbReference>
<dbReference type="EMBL" id="JBHPKH010000093">
    <property type="protein sequence ID" value="MFC1573194.1"/>
    <property type="molecule type" value="Genomic_DNA"/>
</dbReference>
<dbReference type="NCBIfam" id="NF033441">
    <property type="entry name" value="BREX_BrxC"/>
    <property type="match status" value="1"/>
</dbReference>
<sequence length="1181" mass="132465">MKIQDLFKRSIHRSINGVVKADQLDASSVWQELDEFVVTRELNGYISDVIAVLLSTIESETNAADKNGIWVSGFFGCGKSHFIKVLSYLLENEEHTHDAKHQRAVDFFSDKLADAMLFADLKKVVAATTETILFNIDSKADHRSGRDALLQVFLKVLNEKQGFSGDHPHIAHMERHLEEKGQLGVFHAAFERVSGEPWLKERDAWEFHRDEVIAALKEGLDQSEDSVAKWVDGGADHFSLTVENFAKWVKRYLDSKGQDHRVMFLADEVGQFIGNDTHLMLNLQTITEQLGTICNGRAWVVVTSQEDLDAVLGDLKSTKQHDFSKIQGRFKTRLSLSSANVDEVIKKRLLEKNADAAAPLAAAYDGKHDILKNQLSFVHAGMSFKTYTDVDDFAACYPFAAYQFSLVQKVFESIRKAGATGLHLSKGERSTLDAFQGAAKQLGAKEVGALAPFYHFYPAVEGFLDTAVKRTIDQASDNHMLKPFDTTMLRVLFLIRYIDELPGSVDNLVTLCVDEIDTDKLVLRKTIEASLARLEGETLIARNGDLYIFLTNEERDIGREIKNTAVPSGAEARELGKLLFEDILGDVRKHTYSATGRDFDFTRLCDDHAVGHKIEGRLEVVFVSPLGDSYAEYSVDGRCILDTSSEHGRVIIRLPDDASLGGELRTYLQTESYVKTKHTGSLPDTTKRVLRDRSEDNRARRSRIVASLRSMLASAEYFASGQKLEISRTDPKDALGDALEYLIRNAYSKMSFIRHLCQHPKQEIQSTLRANDIEQVNIALGTAEANTEALDDLREYIRLCTLSNKQIVLHELINKRYGGRPYGWPELEVVLLVARLAVLKEINLLVNKAPLALDQAYDHLTFTNRQRKVIITQRESIGEDLIKNVQAIGKALFAQQPPGGEEALFAFLKERLVSWNGDLAGYEPLAQTGKYPGLNEIRSCLGSLRKFVEESDSLRFLKRFDEDKGDLQQLAEDIQELTGFYTNQRHSWEKLRAAVEELSQNRLQLEAHEEAGPALARMEEILATPRPYNLLHEVAGLTHTAKTINNELVAEARGPAVTEIQRFFNGITEGLNTVSADDVLRKTATGELTRLLGIAINATSIAHIAQAKQTAEEAFHDARTAIENAKTRPEDPKPRPRRVLEPRNLWSGRLIETEEDMEAFLSKLRGVLEAALKANERVQIK</sequence>
<dbReference type="InterPro" id="IPR047679">
    <property type="entry name" value="BREX_BrxC"/>
</dbReference>
<dbReference type="SUPFAM" id="SSF52540">
    <property type="entry name" value="P-loop containing nucleoside triphosphate hydrolases"/>
    <property type="match status" value="1"/>
</dbReference>
<name>A0ABV6YLJ0_UNCEI</name>
<evidence type="ECO:0000313" key="5">
    <source>
        <dbReference type="Proteomes" id="UP001593833"/>
    </source>
</evidence>
<dbReference type="Pfam" id="PF25796">
    <property type="entry name" value="BREX_BrxC_4th"/>
    <property type="match status" value="1"/>
</dbReference>
<evidence type="ECO:0000259" key="1">
    <source>
        <dbReference type="Pfam" id="PF25791"/>
    </source>
</evidence>
<evidence type="ECO:0000259" key="3">
    <source>
        <dbReference type="Pfam" id="PF25796"/>
    </source>
</evidence>
<evidence type="ECO:0000313" key="4">
    <source>
        <dbReference type="EMBL" id="MFC1573194.1"/>
    </source>
</evidence>
<proteinExistence type="predicted"/>
<feature type="domain" description="Probable ATP-binding protein BrxC alpha-helical" evidence="2">
    <location>
        <begin position="882"/>
        <end position="1002"/>
    </location>
</feature>
<comment type="caution">
    <text evidence="4">The sequence shown here is derived from an EMBL/GenBank/DDBJ whole genome shotgun (WGS) entry which is preliminary data.</text>
</comment>
<dbReference type="Pfam" id="PF25792">
    <property type="entry name" value="BREX_BrxC_helical"/>
    <property type="match status" value="1"/>
</dbReference>
<dbReference type="Pfam" id="PF25791">
    <property type="entry name" value="WHD_BREX_BrxC"/>
    <property type="match status" value="1"/>
</dbReference>
<keyword evidence="5" id="KW-1185">Reference proteome</keyword>